<organism evidence="9 10">
    <name type="scientific">Streptomyces pathocidini</name>
    <dbReference type="NCBI Taxonomy" id="1650571"/>
    <lineage>
        <taxon>Bacteria</taxon>
        <taxon>Bacillati</taxon>
        <taxon>Actinomycetota</taxon>
        <taxon>Actinomycetes</taxon>
        <taxon>Kitasatosporales</taxon>
        <taxon>Streptomycetaceae</taxon>
        <taxon>Streptomyces</taxon>
    </lineage>
</organism>
<keyword evidence="7" id="KW-0346">Stress response</keyword>
<dbReference type="Gene3D" id="3.30.920.30">
    <property type="entry name" value="Hypothetical protein"/>
    <property type="match status" value="1"/>
</dbReference>
<dbReference type="EMBL" id="JBIRWE010000017">
    <property type="protein sequence ID" value="MFI1967360.1"/>
    <property type="molecule type" value="Genomic_DNA"/>
</dbReference>
<evidence type="ECO:0000256" key="7">
    <source>
        <dbReference type="ARBA" id="ARBA00023016"/>
    </source>
</evidence>
<keyword evidence="4" id="KW-0255">Endonuclease</keyword>
<protein>
    <submittedName>
        <fullName evidence="9">Type II toxin-antitoxin system HicA family toxin</fullName>
    </submittedName>
</protein>
<dbReference type="InterPro" id="IPR012933">
    <property type="entry name" value="HicA_mRNA_interferase"/>
</dbReference>
<keyword evidence="5" id="KW-0378">Hydrolase</keyword>
<keyword evidence="2" id="KW-1277">Toxin-antitoxin system</keyword>
<feature type="region of interest" description="Disordered" evidence="8">
    <location>
        <begin position="1"/>
        <end position="23"/>
    </location>
</feature>
<evidence type="ECO:0000256" key="3">
    <source>
        <dbReference type="ARBA" id="ARBA00022722"/>
    </source>
</evidence>
<reference evidence="9 10" key="1">
    <citation type="submission" date="2024-10" db="EMBL/GenBank/DDBJ databases">
        <title>The Natural Products Discovery Center: Release of the First 8490 Sequenced Strains for Exploring Actinobacteria Biosynthetic Diversity.</title>
        <authorList>
            <person name="Kalkreuter E."/>
            <person name="Kautsar S.A."/>
            <person name="Yang D."/>
            <person name="Bader C.D."/>
            <person name="Teijaro C.N."/>
            <person name="Fluegel L."/>
            <person name="Davis C.M."/>
            <person name="Simpson J.R."/>
            <person name="Lauterbach L."/>
            <person name="Steele A.D."/>
            <person name="Gui C."/>
            <person name="Meng S."/>
            <person name="Li G."/>
            <person name="Viehrig K."/>
            <person name="Ye F."/>
            <person name="Su P."/>
            <person name="Kiefer A.F."/>
            <person name="Nichols A."/>
            <person name="Cepeda A.J."/>
            <person name="Yan W."/>
            <person name="Fan B."/>
            <person name="Jiang Y."/>
            <person name="Adhikari A."/>
            <person name="Zheng C.-J."/>
            <person name="Schuster L."/>
            <person name="Cowan T.M."/>
            <person name="Smanski M.J."/>
            <person name="Chevrette M.G."/>
            <person name="De Carvalho L.P.S."/>
            <person name="Shen B."/>
        </authorList>
    </citation>
    <scope>NUCLEOTIDE SEQUENCE [LARGE SCALE GENOMIC DNA]</scope>
    <source>
        <strain evidence="9 10">NPDC020327</strain>
    </source>
</reference>
<gene>
    <name evidence="9" type="ORF">ACH429_25115</name>
</gene>
<evidence type="ECO:0000313" key="9">
    <source>
        <dbReference type="EMBL" id="MFI1967360.1"/>
    </source>
</evidence>
<accession>A0ABW7UXN2</accession>
<dbReference type="InterPro" id="IPR038570">
    <property type="entry name" value="HicA_sf"/>
</dbReference>
<evidence type="ECO:0000256" key="6">
    <source>
        <dbReference type="ARBA" id="ARBA00022884"/>
    </source>
</evidence>
<comment type="similarity">
    <text evidence="1">Belongs to the HicA mRNA interferase family.</text>
</comment>
<evidence type="ECO:0000256" key="5">
    <source>
        <dbReference type="ARBA" id="ARBA00022801"/>
    </source>
</evidence>
<dbReference type="Proteomes" id="UP001611548">
    <property type="component" value="Unassembled WGS sequence"/>
</dbReference>
<evidence type="ECO:0000256" key="4">
    <source>
        <dbReference type="ARBA" id="ARBA00022759"/>
    </source>
</evidence>
<keyword evidence="3" id="KW-0540">Nuclease</keyword>
<dbReference type="Pfam" id="PF07927">
    <property type="entry name" value="HicA_toxin"/>
    <property type="match status" value="1"/>
</dbReference>
<evidence type="ECO:0000256" key="1">
    <source>
        <dbReference type="ARBA" id="ARBA00006620"/>
    </source>
</evidence>
<evidence type="ECO:0000256" key="8">
    <source>
        <dbReference type="SAM" id="MobiDB-lite"/>
    </source>
</evidence>
<keyword evidence="10" id="KW-1185">Reference proteome</keyword>
<name>A0ABW7UXN2_9ACTN</name>
<dbReference type="RefSeq" id="WP_079101415.1">
    <property type="nucleotide sequence ID" value="NZ_JBIRWE010000017.1"/>
</dbReference>
<evidence type="ECO:0000313" key="10">
    <source>
        <dbReference type="Proteomes" id="UP001611548"/>
    </source>
</evidence>
<evidence type="ECO:0000256" key="2">
    <source>
        <dbReference type="ARBA" id="ARBA00022649"/>
    </source>
</evidence>
<proteinExistence type="inferred from homology"/>
<keyword evidence="6" id="KW-0694">RNA-binding</keyword>
<sequence length="73" mass="7814">MTPALPRGLSGTQVSKALQPGGFEHVSARGSHAKYRADGRTAIVPIHPNLAPGTLRSIPRQADWSIDELLKCL</sequence>
<comment type="caution">
    <text evidence="9">The sequence shown here is derived from an EMBL/GenBank/DDBJ whole genome shotgun (WGS) entry which is preliminary data.</text>
</comment>
<dbReference type="SUPFAM" id="SSF54786">
    <property type="entry name" value="YcfA/nrd intein domain"/>
    <property type="match status" value="1"/>
</dbReference>